<protein>
    <submittedName>
        <fullName evidence="2">Alpha/beta fold hydrolase</fullName>
    </submittedName>
</protein>
<dbReference type="RefSeq" id="WP_377745541.1">
    <property type="nucleotide sequence ID" value="NZ_JBHRXJ010000012.1"/>
</dbReference>
<name>A0ABV7R5M6_9RHOB</name>
<proteinExistence type="predicted"/>
<accession>A0ABV7R5M6</accession>
<evidence type="ECO:0000313" key="2">
    <source>
        <dbReference type="EMBL" id="MFC3529534.1"/>
    </source>
</evidence>
<dbReference type="InterPro" id="IPR029058">
    <property type="entry name" value="AB_hydrolase_fold"/>
</dbReference>
<dbReference type="Pfam" id="PF12146">
    <property type="entry name" value="Hydrolase_4"/>
    <property type="match status" value="1"/>
</dbReference>
<gene>
    <name evidence="2" type="ORF">ACFOMH_15250</name>
</gene>
<dbReference type="Gene3D" id="3.40.50.1820">
    <property type="entry name" value="alpha/beta hydrolase"/>
    <property type="match status" value="1"/>
</dbReference>
<keyword evidence="2" id="KW-0378">Hydrolase</keyword>
<organism evidence="2 3">
    <name type="scientific">Paracoccus mangrovi</name>
    <dbReference type="NCBI Taxonomy" id="1715645"/>
    <lineage>
        <taxon>Bacteria</taxon>
        <taxon>Pseudomonadati</taxon>
        <taxon>Pseudomonadota</taxon>
        <taxon>Alphaproteobacteria</taxon>
        <taxon>Rhodobacterales</taxon>
        <taxon>Paracoccaceae</taxon>
        <taxon>Paracoccus</taxon>
    </lineage>
</organism>
<reference evidence="3" key="1">
    <citation type="journal article" date="2019" name="Int. J. Syst. Evol. Microbiol.">
        <title>The Global Catalogue of Microorganisms (GCM) 10K type strain sequencing project: providing services to taxonomists for standard genome sequencing and annotation.</title>
        <authorList>
            <consortium name="The Broad Institute Genomics Platform"/>
            <consortium name="The Broad Institute Genome Sequencing Center for Infectious Disease"/>
            <person name="Wu L."/>
            <person name="Ma J."/>
        </authorList>
    </citation>
    <scope>NUCLEOTIDE SEQUENCE [LARGE SCALE GENOMIC DNA]</scope>
    <source>
        <strain evidence="3">KCTC 42899</strain>
    </source>
</reference>
<dbReference type="InterPro" id="IPR022742">
    <property type="entry name" value="Hydrolase_4"/>
</dbReference>
<dbReference type="PANTHER" id="PTHR11614">
    <property type="entry name" value="PHOSPHOLIPASE-RELATED"/>
    <property type="match status" value="1"/>
</dbReference>
<dbReference type="Proteomes" id="UP001595721">
    <property type="component" value="Unassembled WGS sequence"/>
</dbReference>
<sequence length="321" mass="34750">MTPAPFYTLPGDPIPSVRSFWLRTEDGLRLRAGYWAARDRGGAAGEASGTVLLFTGRTEYLEKYHQVALDLNAAGYDVLSVDWRGQGLSDRLQVNPRPGHAERFSDYQRDVVELVVAAQELDLPRPWHMLAHSMGGAIGLAALEGGLPVASAAFSSPMWGIDFRGIPVPVVLALTGILVRLGRGGRPAPGSGGDDSFLLLDPFLKNLLTGDGPRWGRMVAETATWPEIAIGGATSNWVREAVLECCRLAAVPAPDLPALIALGGRERIVSGAAIRRRAADWPGARLMELPESRHEPMMERDPIRTAFLQAAVQLFGQYDHS</sequence>
<dbReference type="InterPro" id="IPR051044">
    <property type="entry name" value="MAG_DAG_Lipase"/>
</dbReference>
<feature type="domain" description="Serine aminopeptidase S33" evidence="1">
    <location>
        <begin position="46"/>
        <end position="301"/>
    </location>
</feature>
<dbReference type="GO" id="GO:0016787">
    <property type="term" value="F:hydrolase activity"/>
    <property type="evidence" value="ECO:0007669"/>
    <property type="project" value="UniProtKB-KW"/>
</dbReference>
<comment type="caution">
    <text evidence="2">The sequence shown here is derived from an EMBL/GenBank/DDBJ whole genome shotgun (WGS) entry which is preliminary data.</text>
</comment>
<evidence type="ECO:0000259" key="1">
    <source>
        <dbReference type="Pfam" id="PF12146"/>
    </source>
</evidence>
<evidence type="ECO:0000313" key="3">
    <source>
        <dbReference type="Proteomes" id="UP001595721"/>
    </source>
</evidence>
<keyword evidence="3" id="KW-1185">Reference proteome</keyword>
<dbReference type="EMBL" id="JBHRXJ010000012">
    <property type="protein sequence ID" value="MFC3529534.1"/>
    <property type="molecule type" value="Genomic_DNA"/>
</dbReference>
<dbReference type="SUPFAM" id="SSF53474">
    <property type="entry name" value="alpha/beta-Hydrolases"/>
    <property type="match status" value="1"/>
</dbReference>